<name>A0A0S8GES0_UNCW3</name>
<gene>
    <name evidence="5" type="ORF">AMJ87_07565</name>
</gene>
<reference evidence="5 6" key="1">
    <citation type="journal article" date="2015" name="Microbiome">
        <title>Genomic resolution of linkages in carbon, nitrogen, and sulfur cycling among widespread estuary sediment bacteria.</title>
        <authorList>
            <person name="Baker B.J."/>
            <person name="Lazar C.S."/>
            <person name="Teske A.P."/>
            <person name="Dick G.J."/>
        </authorList>
    </citation>
    <scope>NUCLEOTIDE SEQUENCE [LARGE SCALE GENOMIC DNA]</scope>
    <source>
        <strain evidence="5">SM23_60</strain>
    </source>
</reference>
<comment type="caution">
    <text evidence="5">The sequence shown here is derived from an EMBL/GenBank/DDBJ whole genome shotgun (WGS) entry which is preliminary data.</text>
</comment>
<dbReference type="PATRIC" id="fig|1703780.3.peg.240"/>
<dbReference type="PANTHER" id="PTHR43498">
    <property type="entry name" value="FERREDOXIN:COB-COM HETERODISULFIDE REDUCTASE SUBUNIT A"/>
    <property type="match status" value="1"/>
</dbReference>
<dbReference type="GO" id="GO:0046872">
    <property type="term" value="F:metal ion binding"/>
    <property type="evidence" value="ECO:0007669"/>
    <property type="project" value="UniProtKB-KW"/>
</dbReference>
<keyword evidence="4" id="KW-0411">Iron-sulfur</keyword>
<keyword evidence="2" id="KW-0560">Oxidoreductase</keyword>
<evidence type="ECO:0000256" key="2">
    <source>
        <dbReference type="ARBA" id="ARBA00023002"/>
    </source>
</evidence>
<keyword evidence="3" id="KW-0408">Iron</keyword>
<dbReference type="SUPFAM" id="SSF51971">
    <property type="entry name" value="Nucleotide-binding domain"/>
    <property type="match status" value="1"/>
</dbReference>
<dbReference type="GO" id="GO:0016491">
    <property type="term" value="F:oxidoreductase activity"/>
    <property type="evidence" value="ECO:0007669"/>
    <property type="project" value="UniProtKB-KW"/>
</dbReference>
<evidence type="ECO:0000256" key="4">
    <source>
        <dbReference type="ARBA" id="ARBA00023014"/>
    </source>
</evidence>
<dbReference type="Proteomes" id="UP000051096">
    <property type="component" value="Unassembled WGS sequence"/>
</dbReference>
<evidence type="ECO:0000313" key="6">
    <source>
        <dbReference type="Proteomes" id="UP000051096"/>
    </source>
</evidence>
<accession>A0A0S8GES0</accession>
<sequence length="194" mass="21245">MEDELRIGVFVCECGSNIAGSVDCDTLAEFAKDLPNVVFTVKNTYTCSDPGQEEVKRNITEHKLNRVVIAACSPRMHEQTFRRCLEAAGVNAYLLEMANIREQCSWIHLHDRASATEKAKDIIKAAVARARHLEPQTELEFPVTKRALVIGGGVAGIHSALDLANAGYEVYLVEKSPSIGGVAAQLDKIYPSMD</sequence>
<evidence type="ECO:0000313" key="5">
    <source>
        <dbReference type="EMBL" id="KPK71200.1"/>
    </source>
</evidence>
<dbReference type="Pfam" id="PF12831">
    <property type="entry name" value="FAD_oxidored"/>
    <property type="match status" value="1"/>
</dbReference>
<organism evidence="5 6">
    <name type="scientific">candidate division WOR_3 bacterium SM23_60</name>
    <dbReference type="NCBI Taxonomy" id="1703780"/>
    <lineage>
        <taxon>Bacteria</taxon>
        <taxon>Bacteria division WOR-3</taxon>
    </lineage>
</organism>
<dbReference type="GO" id="GO:0051536">
    <property type="term" value="F:iron-sulfur cluster binding"/>
    <property type="evidence" value="ECO:0007669"/>
    <property type="project" value="UniProtKB-KW"/>
</dbReference>
<dbReference type="EMBL" id="LJUO01000068">
    <property type="protein sequence ID" value="KPK71200.1"/>
    <property type="molecule type" value="Genomic_DNA"/>
</dbReference>
<evidence type="ECO:0000256" key="1">
    <source>
        <dbReference type="ARBA" id="ARBA00022723"/>
    </source>
</evidence>
<dbReference type="Gene3D" id="3.40.50.720">
    <property type="entry name" value="NAD(P)-binding Rossmann-like Domain"/>
    <property type="match status" value="1"/>
</dbReference>
<dbReference type="InterPro" id="IPR039650">
    <property type="entry name" value="HdrA-like"/>
</dbReference>
<keyword evidence="1" id="KW-0479">Metal-binding</keyword>
<proteinExistence type="predicted"/>
<evidence type="ECO:0000256" key="3">
    <source>
        <dbReference type="ARBA" id="ARBA00023004"/>
    </source>
</evidence>
<protein>
    <submittedName>
        <fullName evidence="5">Uncharacterized protein</fullName>
    </submittedName>
</protein>
<dbReference type="PANTHER" id="PTHR43498:SF1">
    <property type="entry name" value="COB--COM HETERODISULFIDE REDUCTASE IRON-SULFUR SUBUNIT A"/>
    <property type="match status" value="1"/>
</dbReference>
<dbReference type="AlphaFoldDB" id="A0A0S8GES0"/>